<feature type="transmembrane region" description="Helical" evidence="1">
    <location>
        <begin position="507"/>
        <end position="524"/>
    </location>
</feature>
<feature type="transmembrane region" description="Helical" evidence="1">
    <location>
        <begin position="258"/>
        <end position="277"/>
    </location>
</feature>
<feature type="transmembrane region" description="Helical" evidence="1">
    <location>
        <begin position="128"/>
        <end position="151"/>
    </location>
</feature>
<dbReference type="AlphaFoldDB" id="A0A0G2HN18"/>
<feature type="transmembrane region" description="Helical" evidence="1">
    <location>
        <begin position="184"/>
        <end position="201"/>
    </location>
</feature>
<feature type="transmembrane region" description="Helical" evidence="1">
    <location>
        <begin position="86"/>
        <end position="107"/>
    </location>
</feature>
<feature type="transmembrane region" description="Helical" evidence="1">
    <location>
        <begin position="331"/>
        <end position="353"/>
    </location>
</feature>
<feature type="transmembrane region" description="Helical" evidence="1">
    <location>
        <begin position="20"/>
        <end position="42"/>
    </location>
</feature>
<feature type="transmembrane region" description="Helical" evidence="1">
    <location>
        <begin position="207"/>
        <end position="225"/>
    </location>
</feature>
<sequence>MTTVPASSPRWFLRGDIDGLLGLGLDSFITILLAIGLCRNVLGFSDELITRTILPAIGASVLVGNGAYALQAWWLGRQEGSYHRTALPYGVNTISLLAYVFLVMLPVKAVAMGEGVAEADAAQLAWRAGLMACLGSGLLEVAGAFLVAPLQRWLPRSALLASLAGIAMGFLGLGFLLQVYEKPVLGLAVLAVVLITYFGRVRLPLPGGLLAVLLGLALAWSMGLVENDPLRWQQARDSFGLQLPHLRLGALWQARAELLRWAGVILPMGLFNVLGSMQNVESAAAAGDDYPVRNSLLINGAGTMVAAVLGSCFPTTIYIGHPSWKALGARLGYSWINGLAVGLSCFLGLFALISLAVPIQVGVAIIVYVGIVITAQSLQVTPRDHAPAVVLGIMVGLASWGAFLLKAGVKAGAGGQGQPFGDGLLEGLQQVGVDGAGGLFSLEQGGIITAMLLTSLMVYVIEQRFLAAAGVAAASAVLAWFGIIHAWRFTPGDTALHVGWGVGAEWAYAYGIMALLFLAVARLHRPHP</sequence>
<feature type="transmembrane region" description="Helical" evidence="1">
    <location>
        <begin position="444"/>
        <end position="461"/>
    </location>
</feature>
<dbReference type="EMBL" id="JXQG01000002">
    <property type="protein sequence ID" value="KKZ13374.1"/>
    <property type="molecule type" value="Genomic_DNA"/>
</dbReference>
<name>A0A0G2HN18_9SYNE</name>
<dbReference type="PANTHER" id="PTHR31610">
    <property type="entry name" value="SLR0360 PROTEIN"/>
    <property type="match status" value="1"/>
</dbReference>
<dbReference type="Proteomes" id="UP000035067">
    <property type="component" value="Unassembled WGS sequence"/>
</dbReference>
<protein>
    <submittedName>
        <fullName evidence="2">Permease</fullName>
    </submittedName>
</protein>
<organism evidence="2 3">
    <name type="scientific">Candidatus Synechococcus spongiarum SP3</name>
    <dbReference type="NCBI Taxonomy" id="1604020"/>
    <lineage>
        <taxon>Bacteria</taxon>
        <taxon>Bacillati</taxon>
        <taxon>Cyanobacteriota</taxon>
        <taxon>Cyanophyceae</taxon>
        <taxon>Synechococcales</taxon>
        <taxon>Synechococcaceae</taxon>
        <taxon>Synechococcus</taxon>
    </lineage>
</organism>
<evidence type="ECO:0000313" key="2">
    <source>
        <dbReference type="EMBL" id="KKZ13374.1"/>
    </source>
</evidence>
<feature type="transmembrane region" description="Helical" evidence="1">
    <location>
        <begin position="297"/>
        <end position="319"/>
    </location>
</feature>
<proteinExistence type="predicted"/>
<feature type="transmembrane region" description="Helical" evidence="1">
    <location>
        <begin position="157"/>
        <end position="177"/>
    </location>
</feature>
<reference evidence="2 3" key="1">
    <citation type="submission" date="2015-01" db="EMBL/GenBank/DDBJ databases">
        <title>Lifestyle Evolution in Cyanobacterial Symbionts of Sponges.</title>
        <authorList>
            <person name="Burgsdorf I."/>
            <person name="Slaby B.M."/>
            <person name="Handley K.M."/>
            <person name="Haber M."/>
            <person name="Blom J."/>
            <person name="Marshall C.W."/>
            <person name="Gilbert J.A."/>
            <person name="Hentschel U."/>
            <person name="Steindler L."/>
        </authorList>
    </citation>
    <scope>NUCLEOTIDE SEQUENCE [LARGE SCALE GENOMIC DNA]</scope>
    <source>
        <strain evidence="2">SP3</strain>
    </source>
</reference>
<evidence type="ECO:0000256" key="1">
    <source>
        <dbReference type="SAM" id="Phobius"/>
    </source>
</evidence>
<accession>A0A0G2HN18</accession>
<comment type="caution">
    <text evidence="2">The sequence shown here is derived from an EMBL/GenBank/DDBJ whole genome shotgun (WGS) entry which is preliminary data.</text>
</comment>
<dbReference type="PANTHER" id="PTHR31610:SF0">
    <property type="entry name" value="SLC26A_SULP TRANSPORTER DOMAIN-CONTAINING PROTEIN"/>
    <property type="match status" value="1"/>
</dbReference>
<feature type="transmembrane region" description="Helical" evidence="1">
    <location>
        <begin position="54"/>
        <end position="74"/>
    </location>
</feature>
<keyword evidence="1" id="KW-0812">Transmembrane</keyword>
<keyword evidence="1" id="KW-1133">Transmembrane helix</keyword>
<gene>
    <name evidence="2" type="ORF">TE42_00535</name>
</gene>
<dbReference type="PATRIC" id="fig|1604020.3.peg.417"/>
<feature type="transmembrane region" description="Helical" evidence="1">
    <location>
        <begin position="466"/>
        <end position="487"/>
    </location>
</feature>
<evidence type="ECO:0000313" key="3">
    <source>
        <dbReference type="Proteomes" id="UP000035067"/>
    </source>
</evidence>
<keyword evidence="1" id="KW-0472">Membrane</keyword>
<feature type="transmembrane region" description="Helical" evidence="1">
    <location>
        <begin position="385"/>
        <end position="405"/>
    </location>
</feature>